<accession>A0ABV3RAH3</accession>
<dbReference type="InterPro" id="IPR038365">
    <property type="entry name" value="EcoRII_C_sf"/>
</dbReference>
<comment type="caution">
    <text evidence="2">The sequence shown here is derived from an EMBL/GenBank/DDBJ whole genome shotgun (WGS) entry which is preliminary data.</text>
</comment>
<feature type="domain" description="Restriction endonuclease type II EcoRII C-terminal" evidence="1">
    <location>
        <begin position="233"/>
        <end position="401"/>
    </location>
</feature>
<dbReference type="RefSeq" id="WP_367772092.1">
    <property type="nucleotide sequence ID" value="NZ_JBFNXR010000021.1"/>
</dbReference>
<evidence type="ECO:0000313" key="2">
    <source>
        <dbReference type="EMBL" id="MEW9855078.1"/>
    </source>
</evidence>
<dbReference type="InterPro" id="IPR011335">
    <property type="entry name" value="Restrct_endonuc-II-like"/>
</dbReference>
<proteinExistence type="predicted"/>
<dbReference type="Pfam" id="PF09019">
    <property type="entry name" value="EcoRII-C"/>
    <property type="match status" value="1"/>
</dbReference>
<dbReference type="SUPFAM" id="SSF52980">
    <property type="entry name" value="Restriction endonuclease-like"/>
    <property type="match status" value="1"/>
</dbReference>
<organism evidence="2 3">
    <name type="scientific">Novosphingobium rhizovicinum</name>
    <dbReference type="NCBI Taxonomy" id="3228928"/>
    <lineage>
        <taxon>Bacteria</taxon>
        <taxon>Pseudomonadati</taxon>
        <taxon>Pseudomonadota</taxon>
        <taxon>Alphaproteobacteria</taxon>
        <taxon>Sphingomonadales</taxon>
        <taxon>Sphingomonadaceae</taxon>
        <taxon>Novosphingobium</taxon>
    </lineage>
</organism>
<evidence type="ECO:0000313" key="3">
    <source>
        <dbReference type="Proteomes" id="UP001556118"/>
    </source>
</evidence>
<keyword evidence="2" id="KW-0378">Hydrolase</keyword>
<sequence length="418" mass="47458">MMKSGSLSQYFVGVGVKSVTGTEVDPKVSRGHEFQGVDSFRAFLGIPTDKIRVPVKFVWLSDDEPPLVLSRSATWYDSRRGKGHRGPEYRLYYPADAEEVVYRAKQGDTLFLCMGKEDSLLALLCASGSSIEQQLLWLFGLDLRGKDLVQRDLREVEGRAVDMAARYVLELADVEVITSADEWLDRLLEAFPSGLPPTRKFSAFARNLAGEIDPTTDPDQALLTWMDVEERLFMTYERHIVGERLRKGFVVDDVADVDGFVRYSLEVQNRRKSRAGYALGHHVEALLEAHGIPHKREATTEKRNGPDFLFPGENRYHDANWPADRLLMLGVKTSCKDRWRQVLAEADRIERKHLLTLEPGISQTQTKEMRKERLQLVLPRPLHSSYRTAQQPELTEIAEFLELARSVADREAGGDTLL</sequence>
<dbReference type="GO" id="GO:0004519">
    <property type="term" value="F:endonuclease activity"/>
    <property type="evidence" value="ECO:0007669"/>
    <property type="project" value="UniProtKB-KW"/>
</dbReference>
<gene>
    <name evidence="2" type="ORF">ABUH87_07775</name>
</gene>
<name>A0ABV3RAH3_9SPHN</name>
<dbReference type="Proteomes" id="UP001556118">
    <property type="component" value="Unassembled WGS sequence"/>
</dbReference>
<keyword evidence="2" id="KW-0255">Endonuclease</keyword>
<dbReference type="Gene3D" id="3.40.91.80">
    <property type="match status" value="1"/>
</dbReference>
<keyword evidence="3" id="KW-1185">Reference proteome</keyword>
<dbReference type="EMBL" id="JBFNXR010000021">
    <property type="protein sequence ID" value="MEW9855078.1"/>
    <property type="molecule type" value="Genomic_DNA"/>
</dbReference>
<reference evidence="2 3" key="1">
    <citation type="submission" date="2024-06" db="EMBL/GenBank/DDBJ databases">
        <title>Novosphingobium rhizovicinus M1R2S20.</title>
        <authorList>
            <person name="Sun J.-Q."/>
        </authorList>
    </citation>
    <scope>NUCLEOTIDE SEQUENCE [LARGE SCALE GENOMIC DNA]</scope>
    <source>
        <strain evidence="2 3">M1R2S20</strain>
    </source>
</reference>
<protein>
    <submittedName>
        <fullName evidence="2">Type II restriction endonuclease</fullName>
    </submittedName>
</protein>
<dbReference type="InterPro" id="IPR015109">
    <property type="entry name" value="Restrct_endonuc_II_EcoRII_C"/>
</dbReference>
<evidence type="ECO:0000259" key="1">
    <source>
        <dbReference type="Pfam" id="PF09019"/>
    </source>
</evidence>
<keyword evidence="2" id="KW-0540">Nuclease</keyword>